<dbReference type="SMART" id="SM00937">
    <property type="entry name" value="PCRF"/>
    <property type="match status" value="1"/>
</dbReference>
<dbReference type="Pfam" id="PF00472">
    <property type="entry name" value="RF-1"/>
    <property type="match status" value="1"/>
</dbReference>
<dbReference type="SUPFAM" id="SSF75620">
    <property type="entry name" value="Release factor"/>
    <property type="match status" value="1"/>
</dbReference>
<dbReference type="PANTHER" id="PTHR43116:SF3">
    <property type="entry name" value="CLASS I PEPTIDE CHAIN RELEASE FACTOR"/>
    <property type="match status" value="1"/>
</dbReference>
<reference evidence="5 6" key="1">
    <citation type="journal article" date="2024" name="Science">
        <title>Giant polyketide synthase enzymes in the biosynthesis of giant marine polyether toxins.</title>
        <authorList>
            <person name="Fallon T.R."/>
            <person name="Shende V.V."/>
            <person name="Wierzbicki I.H."/>
            <person name="Pendleton A.L."/>
            <person name="Watervoot N.F."/>
            <person name="Auber R.P."/>
            <person name="Gonzalez D.J."/>
            <person name="Wisecaver J.H."/>
            <person name="Moore B.S."/>
        </authorList>
    </citation>
    <scope>NUCLEOTIDE SEQUENCE [LARGE SCALE GENOMIC DNA]</scope>
    <source>
        <strain evidence="5 6">12B1</strain>
    </source>
</reference>
<dbReference type="AlphaFoldDB" id="A0AB34JEK8"/>
<keyword evidence="6" id="KW-1185">Reference proteome</keyword>
<evidence type="ECO:0000259" key="4">
    <source>
        <dbReference type="PROSITE" id="PS00745"/>
    </source>
</evidence>
<gene>
    <name evidence="5" type="ORF">AB1Y20_023706</name>
</gene>
<dbReference type="HAMAP" id="MF_00094">
    <property type="entry name" value="Rel_fac_2"/>
    <property type="match status" value="1"/>
</dbReference>
<dbReference type="InterPro" id="IPR005139">
    <property type="entry name" value="PCRF"/>
</dbReference>
<evidence type="ECO:0000313" key="6">
    <source>
        <dbReference type="Proteomes" id="UP001515480"/>
    </source>
</evidence>
<accession>A0AB34JEK8</accession>
<dbReference type="Gene3D" id="3.30.70.1660">
    <property type="match status" value="1"/>
</dbReference>
<feature type="signal peptide" evidence="3">
    <location>
        <begin position="1"/>
        <end position="16"/>
    </location>
</feature>
<evidence type="ECO:0000256" key="3">
    <source>
        <dbReference type="SAM" id="SignalP"/>
    </source>
</evidence>
<dbReference type="PROSITE" id="PS00745">
    <property type="entry name" value="RF_PROK_I"/>
    <property type="match status" value="1"/>
</dbReference>
<dbReference type="NCBIfam" id="TIGR00020">
    <property type="entry name" value="prfB"/>
    <property type="match status" value="1"/>
</dbReference>
<dbReference type="InterPro" id="IPR004374">
    <property type="entry name" value="PrfB"/>
</dbReference>
<protein>
    <recommendedName>
        <fullName evidence="4">Prokaryotic-type class I peptide chain release factors domain-containing protein</fullName>
    </recommendedName>
</protein>
<dbReference type="Gene3D" id="3.30.160.20">
    <property type="match status" value="1"/>
</dbReference>
<organism evidence="5 6">
    <name type="scientific">Prymnesium parvum</name>
    <name type="common">Toxic golden alga</name>
    <dbReference type="NCBI Taxonomy" id="97485"/>
    <lineage>
        <taxon>Eukaryota</taxon>
        <taxon>Haptista</taxon>
        <taxon>Haptophyta</taxon>
        <taxon>Prymnesiophyceae</taxon>
        <taxon>Prymnesiales</taxon>
        <taxon>Prymnesiaceae</taxon>
        <taxon>Prymnesium</taxon>
    </lineage>
</organism>
<evidence type="ECO:0000313" key="5">
    <source>
        <dbReference type="EMBL" id="KAL1520236.1"/>
    </source>
</evidence>
<comment type="similarity">
    <text evidence="1">Belongs to the prokaryotic/mitochondrial release factor family.</text>
</comment>
<keyword evidence="2" id="KW-0648">Protein biosynthesis</keyword>
<dbReference type="Pfam" id="PF03462">
    <property type="entry name" value="PCRF"/>
    <property type="match status" value="1"/>
</dbReference>
<dbReference type="PANTHER" id="PTHR43116">
    <property type="entry name" value="PEPTIDE CHAIN RELEASE FACTOR 2"/>
    <property type="match status" value="1"/>
</dbReference>
<proteinExistence type="inferred from homology"/>
<dbReference type="Proteomes" id="UP001515480">
    <property type="component" value="Unassembled WGS sequence"/>
</dbReference>
<feature type="domain" description="Prokaryotic-type class I peptide chain release factors" evidence="4">
    <location>
        <begin position="285"/>
        <end position="301"/>
    </location>
</feature>
<sequence length="416" mass="44488">MRALCALLLCLPAAHALTLCAAPAAVVPRARTRMAEAPRGVGDVSRRLEEAAARVAAAAAALDLPRCAAAAAELEARTSDPAFWEEAGAARVLQQLSELRGVAEQAAAWDAAVADARAAVELAAEEGGLAGELLAEAEARLDGVEAAVAAWERRALMGGEFDRCGAVLSLVAGAGGVDAMDWTAMLLRMYERWGERAGFRVAVTERTSGDEAGLKSASLTMEGEYAYGRLRAERGIHRLVRLSPFNSANKRQTSFTAVELMPLLEDEELSEVEVLPSDLEFTTMRSGGAGGQNVNKVESAVRVKHIPTGIAIKCQAERSQARNKELALQMLKARLLVIAREQSVNKLAEIKGDVVPAEWGQQIRSYVLAPYKMVKDLRTSYETSQVQDVLDGDLDAFIDAYLRMQANPAVSISGGD</sequence>
<comment type="caution">
    <text evidence="5">The sequence shown here is derived from an EMBL/GenBank/DDBJ whole genome shotgun (WGS) entry which is preliminary data.</text>
</comment>
<feature type="chain" id="PRO_5044258484" description="Prokaryotic-type class I peptide chain release factors domain-containing protein" evidence="3">
    <location>
        <begin position="17"/>
        <end position="416"/>
    </location>
</feature>
<name>A0AB34JEK8_PRYPA</name>
<dbReference type="EMBL" id="JBGBPQ010000009">
    <property type="protein sequence ID" value="KAL1520236.1"/>
    <property type="molecule type" value="Genomic_DNA"/>
</dbReference>
<keyword evidence="3" id="KW-0732">Signal</keyword>
<dbReference type="InterPro" id="IPR000352">
    <property type="entry name" value="Pep_chain_release_fac_I"/>
</dbReference>
<dbReference type="GO" id="GO:0005737">
    <property type="term" value="C:cytoplasm"/>
    <property type="evidence" value="ECO:0007669"/>
    <property type="project" value="InterPro"/>
</dbReference>
<dbReference type="InterPro" id="IPR045853">
    <property type="entry name" value="Pep_chain_release_fac_I_sf"/>
</dbReference>
<evidence type="ECO:0000256" key="1">
    <source>
        <dbReference type="ARBA" id="ARBA00010835"/>
    </source>
</evidence>
<evidence type="ECO:0000256" key="2">
    <source>
        <dbReference type="ARBA" id="ARBA00022917"/>
    </source>
</evidence>
<dbReference type="GO" id="GO:0016149">
    <property type="term" value="F:translation release factor activity, codon specific"/>
    <property type="evidence" value="ECO:0007669"/>
    <property type="project" value="InterPro"/>
</dbReference>
<dbReference type="Gene3D" id="1.20.58.410">
    <property type="entry name" value="Release factor"/>
    <property type="match status" value="1"/>
</dbReference>